<evidence type="ECO:0000256" key="1">
    <source>
        <dbReference type="SAM" id="Phobius"/>
    </source>
</evidence>
<name>A0A517ZMK5_9PLAN</name>
<dbReference type="RefSeq" id="WP_145375952.1">
    <property type="nucleotide sequence ID" value="NZ_CP036276.1"/>
</dbReference>
<reference evidence="2 3" key="1">
    <citation type="submission" date="2019-02" db="EMBL/GenBank/DDBJ databases">
        <title>Deep-cultivation of Planctomycetes and their phenomic and genomic characterization uncovers novel biology.</title>
        <authorList>
            <person name="Wiegand S."/>
            <person name="Jogler M."/>
            <person name="Boedeker C."/>
            <person name="Pinto D."/>
            <person name="Vollmers J."/>
            <person name="Rivas-Marin E."/>
            <person name="Kohn T."/>
            <person name="Peeters S.H."/>
            <person name="Heuer A."/>
            <person name="Rast P."/>
            <person name="Oberbeckmann S."/>
            <person name="Bunk B."/>
            <person name="Jeske O."/>
            <person name="Meyerdierks A."/>
            <person name="Storesund J.E."/>
            <person name="Kallscheuer N."/>
            <person name="Luecker S."/>
            <person name="Lage O.M."/>
            <person name="Pohl T."/>
            <person name="Merkel B.J."/>
            <person name="Hornburger P."/>
            <person name="Mueller R.-W."/>
            <person name="Bruemmer F."/>
            <person name="Labrenz M."/>
            <person name="Spormann A.M."/>
            <person name="Op den Camp H."/>
            <person name="Overmann J."/>
            <person name="Amann R."/>
            <person name="Jetten M.S.M."/>
            <person name="Mascher T."/>
            <person name="Medema M.H."/>
            <person name="Devos D.P."/>
            <person name="Kaster A.-K."/>
            <person name="Ovreas L."/>
            <person name="Rohde M."/>
            <person name="Galperin M.Y."/>
            <person name="Jogler C."/>
        </authorList>
    </citation>
    <scope>NUCLEOTIDE SEQUENCE [LARGE SCALE GENOMIC DNA]</scope>
    <source>
        <strain evidence="2 3">Mal52</strain>
    </source>
</reference>
<dbReference type="EMBL" id="CP036276">
    <property type="protein sequence ID" value="QDU43706.1"/>
    <property type="molecule type" value="Genomic_DNA"/>
</dbReference>
<keyword evidence="3" id="KW-1185">Reference proteome</keyword>
<dbReference type="SUPFAM" id="SSF54523">
    <property type="entry name" value="Pili subunits"/>
    <property type="match status" value="1"/>
</dbReference>
<keyword evidence="1" id="KW-0812">Transmembrane</keyword>
<accession>A0A517ZMK5</accession>
<evidence type="ECO:0000313" key="3">
    <source>
        <dbReference type="Proteomes" id="UP000319383"/>
    </source>
</evidence>
<proteinExistence type="predicted"/>
<dbReference type="KEGG" id="sdyn:Mal52_21820"/>
<protein>
    <recommendedName>
        <fullName evidence="4">Type II secretion system protein G</fullName>
    </recommendedName>
</protein>
<feature type="transmembrane region" description="Helical" evidence="1">
    <location>
        <begin position="20"/>
        <end position="43"/>
    </location>
</feature>
<keyword evidence="1" id="KW-1133">Transmembrane helix</keyword>
<dbReference type="Proteomes" id="UP000319383">
    <property type="component" value="Chromosome"/>
</dbReference>
<evidence type="ECO:0000313" key="2">
    <source>
        <dbReference type="EMBL" id="QDU43706.1"/>
    </source>
</evidence>
<evidence type="ECO:0008006" key="4">
    <source>
        <dbReference type="Google" id="ProtNLM"/>
    </source>
</evidence>
<keyword evidence="1" id="KW-0472">Membrane</keyword>
<dbReference type="AlphaFoldDB" id="A0A517ZMK5"/>
<gene>
    <name evidence="2" type="ORF">Mal52_21820</name>
</gene>
<sequence length="146" mass="16179">METTDVSDSSPTKSGVGGILPSLTTLFLCVLSFLSGLGVYYFYGQPNLTARGVTRRNLARMGRTFDAFFEENDRFPDPDQWQDEVRRGVGPVFVEQELLDGWNNLLQYKLVKLGKCEVYVLYSIGLDGIDSNGAGDDMVFPVGGYD</sequence>
<dbReference type="InterPro" id="IPR045584">
    <property type="entry name" value="Pilin-like"/>
</dbReference>
<organism evidence="2 3">
    <name type="scientific">Symmachiella dynata</name>
    <dbReference type="NCBI Taxonomy" id="2527995"/>
    <lineage>
        <taxon>Bacteria</taxon>
        <taxon>Pseudomonadati</taxon>
        <taxon>Planctomycetota</taxon>
        <taxon>Planctomycetia</taxon>
        <taxon>Planctomycetales</taxon>
        <taxon>Planctomycetaceae</taxon>
        <taxon>Symmachiella</taxon>
    </lineage>
</organism>